<accession>A0A9N8PQ81</accession>
<comment type="caution">
    <text evidence="2">The sequence shown here is derived from an EMBL/GenBank/DDBJ whole genome shotgun (WGS) entry which is preliminary data.</text>
</comment>
<dbReference type="Gene3D" id="3.60.21.10">
    <property type="match status" value="1"/>
</dbReference>
<organism evidence="2 3">
    <name type="scientific">Aureobasidium uvarum</name>
    <dbReference type="NCBI Taxonomy" id="2773716"/>
    <lineage>
        <taxon>Eukaryota</taxon>
        <taxon>Fungi</taxon>
        <taxon>Dikarya</taxon>
        <taxon>Ascomycota</taxon>
        <taxon>Pezizomycotina</taxon>
        <taxon>Dothideomycetes</taxon>
        <taxon>Dothideomycetidae</taxon>
        <taxon>Dothideales</taxon>
        <taxon>Saccotheciaceae</taxon>
        <taxon>Aureobasidium</taxon>
    </lineage>
</organism>
<dbReference type="AlphaFoldDB" id="A0A9N8PQ81"/>
<protein>
    <submittedName>
        <fullName evidence="2">Uncharacterized protein</fullName>
    </submittedName>
</protein>
<proteinExistence type="predicted"/>
<dbReference type="InterPro" id="IPR029052">
    <property type="entry name" value="Metallo-depent_PP-like"/>
</dbReference>
<feature type="region of interest" description="Disordered" evidence="1">
    <location>
        <begin position="1"/>
        <end position="24"/>
    </location>
</feature>
<dbReference type="EMBL" id="CAINUL010000003">
    <property type="protein sequence ID" value="CAD0108762.1"/>
    <property type="molecule type" value="Genomic_DNA"/>
</dbReference>
<dbReference type="OrthoDB" id="3876301at2759"/>
<evidence type="ECO:0000313" key="2">
    <source>
        <dbReference type="EMBL" id="CAD0108762.1"/>
    </source>
</evidence>
<reference evidence="2" key="1">
    <citation type="submission" date="2020-06" db="EMBL/GenBank/DDBJ databases">
        <authorList>
            <person name="Onetto C."/>
        </authorList>
    </citation>
    <scope>NUCLEOTIDE SEQUENCE</scope>
</reference>
<name>A0A9N8PQ81_9PEZI</name>
<gene>
    <name evidence="2" type="ORF">AWRI4620_LOCUS3017</name>
</gene>
<dbReference type="SUPFAM" id="SSF56300">
    <property type="entry name" value="Metallo-dependent phosphatases"/>
    <property type="match status" value="1"/>
</dbReference>
<evidence type="ECO:0000256" key="1">
    <source>
        <dbReference type="SAM" id="MobiDB-lite"/>
    </source>
</evidence>
<dbReference type="Proteomes" id="UP000745764">
    <property type="component" value="Unassembled WGS sequence"/>
</dbReference>
<sequence>MDTNMEDVGAKPELPMTAPSDPPSIPSLDGWIESLMACKQLSEADVQRLCEKAREVLQDESNVQPVVCLPTLLYCRSAMHSS</sequence>
<keyword evidence="3" id="KW-1185">Reference proteome</keyword>
<evidence type="ECO:0000313" key="3">
    <source>
        <dbReference type="Proteomes" id="UP000745764"/>
    </source>
</evidence>